<keyword evidence="2" id="KW-0808">Transferase</keyword>
<comment type="caution">
    <text evidence="2">The sequence shown here is derived from an EMBL/GenBank/DDBJ whole genome shotgun (WGS) entry which is preliminary data.</text>
</comment>
<dbReference type="AlphaFoldDB" id="A0A5A7TG08"/>
<evidence type="ECO:0000256" key="1">
    <source>
        <dbReference type="SAM" id="MobiDB-lite"/>
    </source>
</evidence>
<evidence type="ECO:0000313" key="4">
    <source>
        <dbReference type="Proteomes" id="UP000321393"/>
    </source>
</evidence>
<sequence length="326" mass="36541">MSESVGTSLPSGPTANQNGPSPSSTLEVIAQSGMPQSLNLISVNGKNLWILGLSATDHFIDLSLGRMIFIAQHTRGLYLLDDDTSVFLIIDKSEVSSVFQNFYHIVEMQLNAKIAILWSDNARVSKPYPWRNLTTEIEFSTDLLTLVQDSEPPRDEVMTNPIYSRVDSKMSENDRSNIVVPEDMGEKDNVDETEVIAETGGNEVEQDHLGNLDEYDPSLDISIVLRKGTKSCTEHPICNYVFYESISTQFKAFIAGLDSIVIPKNIHISLECVEWKTAVMKDMRALERIRLGRFVLSLRDIELWDVNGRSHSNTKQMELLTGTRPS</sequence>
<dbReference type="EMBL" id="SSTE01017321">
    <property type="protein sequence ID" value="KAA0040497.1"/>
    <property type="molecule type" value="Genomic_DNA"/>
</dbReference>
<proteinExistence type="predicted"/>
<dbReference type="Proteomes" id="UP000321393">
    <property type="component" value="Unassembled WGS sequence"/>
</dbReference>
<keyword evidence="2" id="KW-0548">Nucleotidyltransferase</keyword>
<reference evidence="4 5" key="1">
    <citation type="submission" date="2019-08" db="EMBL/GenBank/DDBJ databases">
        <title>Draft genome sequences of two oriental melons (Cucumis melo L. var makuwa).</title>
        <authorList>
            <person name="Kwon S.-Y."/>
        </authorList>
    </citation>
    <scope>NUCLEOTIDE SEQUENCE [LARGE SCALE GENOMIC DNA]</scope>
    <source>
        <strain evidence="5">cv. Chang Bougi</strain>
        <strain evidence="4">cv. SW 3</strain>
        <tissue evidence="2">Leaf</tissue>
    </source>
</reference>
<dbReference type="Proteomes" id="UP000321947">
    <property type="component" value="Unassembled WGS sequence"/>
</dbReference>
<organism evidence="2 4">
    <name type="scientific">Cucumis melo var. makuwa</name>
    <name type="common">Oriental melon</name>
    <dbReference type="NCBI Taxonomy" id="1194695"/>
    <lineage>
        <taxon>Eukaryota</taxon>
        <taxon>Viridiplantae</taxon>
        <taxon>Streptophyta</taxon>
        <taxon>Embryophyta</taxon>
        <taxon>Tracheophyta</taxon>
        <taxon>Spermatophyta</taxon>
        <taxon>Magnoliopsida</taxon>
        <taxon>eudicotyledons</taxon>
        <taxon>Gunneridae</taxon>
        <taxon>Pentapetalae</taxon>
        <taxon>rosids</taxon>
        <taxon>fabids</taxon>
        <taxon>Cucurbitales</taxon>
        <taxon>Cucurbitaceae</taxon>
        <taxon>Benincaseae</taxon>
        <taxon>Cucumis</taxon>
    </lineage>
</organism>
<evidence type="ECO:0000313" key="3">
    <source>
        <dbReference type="EMBL" id="TYK23465.1"/>
    </source>
</evidence>
<protein>
    <submittedName>
        <fullName evidence="2">Reverse transcriptase</fullName>
    </submittedName>
</protein>
<dbReference type="GO" id="GO:0003964">
    <property type="term" value="F:RNA-directed DNA polymerase activity"/>
    <property type="evidence" value="ECO:0007669"/>
    <property type="project" value="UniProtKB-KW"/>
</dbReference>
<evidence type="ECO:0000313" key="5">
    <source>
        <dbReference type="Proteomes" id="UP000321947"/>
    </source>
</evidence>
<accession>A0A5A7TG08</accession>
<feature type="region of interest" description="Disordered" evidence="1">
    <location>
        <begin position="1"/>
        <end position="26"/>
    </location>
</feature>
<dbReference type="EMBL" id="SSTD01004491">
    <property type="protein sequence ID" value="TYK23465.1"/>
    <property type="molecule type" value="Genomic_DNA"/>
</dbReference>
<evidence type="ECO:0000313" key="2">
    <source>
        <dbReference type="EMBL" id="KAA0040497.1"/>
    </source>
</evidence>
<name>A0A5A7TG08_CUCMM</name>
<gene>
    <name evidence="3" type="ORF">E5676_scaffold278G00270</name>
    <name evidence="2" type="ORF">E6C27_scaffold262G00420</name>
</gene>
<dbReference type="OrthoDB" id="111050at2759"/>
<keyword evidence="2" id="KW-0695">RNA-directed DNA polymerase</keyword>